<name>A0AAN7W8I6_9PEZI</name>
<organism evidence="2 3">
    <name type="scientific">Elasticomyces elasticus</name>
    <dbReference type="NCBI Taxonomy" id="574655"/>
    <lineage>
        <taxon>Eukaryota</taxon>
        <taxon>Fungi</taxon>
        <taxon>Dikarya</taxon>
        <taxon>Ascomycota</taxon>
        <taxon>Pezizomycotina</taxon>
        <taxon>Dothideomycetes</taxon>
        <taxon>Dothideomycetidae</taxon>
        <taxon>Mycosphaerellales</taxon>
        <taxon>Teratosphaeriaceae</taxon>
        <taxon>Elasticomyces</taxon>
    </lineage>
</organism>
<reference evidence="2" key="1">
    <citation type="submission" date="2023-08" db="EMBL/GenBank/DDBJ databases">
        <title>Black Yeasts Isolated from many extreme environments.</title>
        <authorList>
            <person name="Coleine C."/>
            <person name="Stajich J.E."/>
            <person name="Selbmann L."/>
        </authorList>
    </citation>
    <scope>NUCLEOTIDE SEQUENCE</scope>
    <source>
        <strain evidence="2">CCFEE 5810</strain>
    </source>
</reference>
<proteinExistence type="predicted"/>
<dbReference type="PANTHER" id="PTHR24148:SF73">
    <property type="entry name" value="HET DOMAIN PROTEIN (AFU_ORTHOLOGUE AFUA_8G01020)"/>
    <property type="match status" value="1"/>
</dbReference>
<dbReference type="Proteomes" id="UP001310594">
    <property type="component" value="Unassembled WGS sequence"/>
</dbReference>
<sequence length="546" mass="61343">MTYCYEPLASDVASVRLVTLDPLRTSQQLHLRLENHRLGSSTIYNALSYEWGPPEPSEEVVVDGVTFIVRRNLRTCLKELQQTGRANRPIFIDAICIDQCNIPERNSQVQLMSDIYRGAQEVLVWLGPAVGKSDVLFDICNADDTLWTAKSNRIAGHDFVGINTFELADSLDELLSRSYWSRLWVIQEMYFAQSLVLCCGSRRMTLATLRRLCDAAIPIWGRHDVRITERWDFGAFEHLLTLVHMQSKRAPAGSYDLHLQVLRLRHCKCSEIKDKVYGLLGMHLDWLPADERPSVLKVEYEAPVELLWARVMASMTPHIDIAAALELLDVFQITVSDLETLTTKNVELEYRAEVEHMTFRVELLDIGITTETGRADGASDDAMPDDEDEAHICTLSGLSEDLSQFAHQRPQEWQSLQRCVCIVPSELRKGTPMHWIAGTHLVISPKYQARIGGELAIGVLADMSQELGVQLAHATLDGMASLDHNDVEWDPAEPGTSSCTSWLHVTWRSLLAILSSSSRDRPETLEYMALASSRGSSPAIPEESNS</sequence>
<dbReference type="AlphaFoldDB" id="A0AAN7W8I6"/>
<dbReference type="EMBL" id="JAVRQU010000008">
    <property type="protein sequence ID" value="KAK5699564.1"/>
    <property type="molecule type" value="Genomic_DNA"/>
</dbReference>
<gene>
    <name evidence="2" type="ORF">LTR97_005692</name>
</gene>
<dbReference type="Pfam" id="PF06985">
    <property type="entry name" value="HET"/>
    <property type="match status" value="1"/>
</dbReference>
<evidence type="ECO:0000259" key="1">
    <source>
        <dbReference type="Pfam" id="PF06985"/>
    </source>
</evidence>
<evidence type="ECO:0000313" key="2">
    <source>
        <dbReference type="EMBL" id="KAK5699564.1"/>
    </source>
</evidence>
<dbReference type="PANTHER" id="PTHR24148">
    <property type="entry name" value="ANKYRIN REPEAT DOMAIN-CONTAINING PROTEIN 39 HOMOLOG-RELATED"/>
    <property type="match status" value="1"/>
</dbReference>
<evidence type="ECO:0000313" key="3">
    <source>
        <dbReference type="Proteomes" id="UP001310594"/>
    </source>
</evidence>
<accession>A0AAN7W8I6</accession>
<feature type="domain" description="Heterokaryon incompatibility" evidence="1">
    <location>
        <begin position="44"/>
        <end position="188"/>
    </location>
</feature>
<protein>
    <recommendedName>
        <fullName evidence="1">Heterokaryon incompatibility domain-containing protein</fullName>
    </recommendedName>
</protein>
<comment type="caution">
    <text evidence="2">The sequence shown here is derived from an EMBL/GenBank/DDBJ whole genome shotgun (WGS) entry which is preliminary data.</text>
</comment>
<dbReference type="InterPro" id="IPR010730">
    <property type="entry name" value="HET"/>
</dbReference>
<dbReference type="InterPro" id="IPR052895">
    <property type="entry name" value="HetReg/Transcr_Mod"/>
</dbReference>